<proteinExistence type="predicted"/>
<comment type="caution">
    <text evidence="1">The sequence shown here is derived from an EMBL/GenBank/DDBJ whole genome shotgun (WGS) entry which is preliminary data.</text>
</comment>
<evidence type="ECO:0000313" key="2">
    <source>
        <dbReference type="Proteomes" id="UP001420932"/>
    </source>
</evidence>
<gene>
    <name evidence="1" type="ORF">Syun_018480</name>
</gene>
<name>A0AAP0NVV6_9MAGN</name>
<reference evidence="1 2" key="1">
    <citation type="submission" date="2024-01" db="EMBL/GenBank/DDBJ databases">
        <title>Genome assemblies of Stephania.</title>
        <authorList>
            <person name="Yang L."/>
        </authorList>
    </citation>
    <scope>NUCLEOTIDE SEQUENCE [LARGE SCALE GENOMIC DNA]</scope>
    <source>
        <strain evidence="1">YNDBR</strain>
        <tissue evidence="1">Leaf</tissue>
    </source>
</reference>
<keyword evidence="2" id="KW-1185">Reference proteome</keyword>
<accession>A0AAP0NVV6</accession>
<dbReference type="Proteomes" id="UP001420932">
    <property type="component" value="Unassembled WGS sequence"/>
</dbReference>
<sequence>MLSKKKSNLSIGWYLRNLGKLLEKFCGENSTLEMSSESEKSELLLMFSAWVKGRDRLGSVIVGDFAELWELAKRAVMAAMADCEVEFWAEMHR</sequence>
<evidence type="ECO:0000313" key="1">
    <source>
        <dbReference type="EMBL" id="KAK9120863.1"/>
    </source>
</evidence>
<protein>
    <submittedName>
        <fullName evidence="1">Uncharacterized protein</fullName>
    </submittedName>
</protein>
<dbReference type="AlphaFoldDB" id="A0AAP0NVV6"/>
<dbReference type="EMBL" id="JBBNAF010000008">
    <property type="protein sequence ID" value="KAK9120863.1"/>
    <property type="molecule type" value="Genomic_DNA"/>
</dbReference>
<organism evidence="1 2">
    <name type="scientific">Stephania yunnanensis</name>
    <dbReference type="NCBI Taxonomy" id="152371"/>
    <lineage>
        <taxon>Eukaryota</taxon>
        <taxon>Viridiplantae</taxon>
        <taxon>Streptophyta</taxon>
        <taxon>Embryophyta</taxon>
        <taxon>Tracheophyta</taxon>
        <taxon>Spermatophyta</taxon>
        <taxon>Magnoliopsida</taxon>
        <taxon>Ranunculales</taxon>
        <taxon>Menispermaceae</taxon>
        <taxon>Menispermoideae</taxon>
        <taxon>Cissampelideae</taxon>
        <taxon>Stephania</taxon>
    </lineage>
</organism>